<keyword evidence="2" id="KW-0479">Metal-binding</keyword>
<dbReference type="GO" id="GO:0003676">
    <property type="term" value="F:nucleic acid binding"/>
    <property type="evidence" value="ECO:0007669"/>
    <property type="project" value="InterPro"/>
</dbReference>
<dbReference type="InterPro" id="IPR036397">
    <property type="entry name" value="RNaseH_sf"/>
</dbReference>
<evidence type="ECO:0000259" key="5">
    <source>
        <dbReference type="PROSITE" id="PS50994"/>
    </source>
</evidence>
<dbReference type="GO" id="GO:0046872">
    <property type="term" value="F:metal ion binding"/>
    <property type="evidence" value="ECO:0007669"/>
    <property type="project" value="UniProtKB-KW"/>
</dbReference>
<dbReference type="GO" id="GO:0015074">
    <property type="term" value="P:DNA integration"/>
    <property type="evidence" value="ECO:0007669"/>
    <property type="project" value="InterPro"/>
</dbReference>
<dbReference type="SUPFAM" id="SSF51161">
    <property type="entry name" value="Trimeric LpxA-like enzymes"/>
    <property type="match status" value="1"/>
</dbReference>
<dbReference type="SUPFAM" id="SSF53098">
    <property type="entry name" value="Ribonuclease H-like"/>
    <property type="match status" value="1"/>
</dbReference>
<dbReference type="Gene3D" id="3.30.420.10">
    <property type="entry name" value="Ribonuclease H-like superfamily/Ribonuclease H"/>
    <property type="match status" value="1"/>
</dbReference>
<comment type="caution">
    <text evidence="6">The sequence shown here is derived from an EMBL/GenBank/DDBJ whole genome shotgun (WGS) entry which is preliminary data.</text>
</comment>
<protein>
    <recommendedName>
        <fullName evidence="5">Integrase catalytic domain-containing protein</fullName>
    </recommendedName>
</protein>
<dbReference type="Gene3D" id="2.160.10.10">
    <property type="entry name" value="Hexapeptide repeat proteins"/>
    <property type="match status" value="1"/>
</dbReference>
<evidence type="ECO:0000313" key="6">
    <source>
        <dbReference type="EMBL" id="GEU86629.1"/>
    </source>
</evidence>
<dbReference type="InterPro" id="IPR054722">
    <property type="entry name" value="PolX-like_BBD"/>
</dbReference>
<evidence type="ECO:0000256" key="4">
    <source>
        <dbReference type="SAM" id="MobiDB-lite"/>
    </source>
</evidence>
<proteinExistence type="predicted"/>
<sequence length="1252" mass="143226">MENSIIMENRIIMENNIIMEKSINMENSIIMENNIIMENSIIMESSIIMENSIIIENSIITYLNLIEPGAFTRRYTGSYYPKTYWESLLEDILGALPEDILGALLEDILASLPEDILGVITRRHTGSHYPKTYWKIEQYFQVQDYTLWDVIESGNSFVPVTQITIAEDGAITTTISSPVTAEENIKKKNDVKARSMLLMALSNEHLITFNQYKDAKSLFDAIEIRLQKIVSQLAVLGEFISHEDLNLNFLRSLPSEWNTHVVVWRNKSDLDIMIIDNLYNNFKILEQELVHEDLKQIHEDDLEEMDLKWQLALLSMRAKRNRYQDSSRRTLNVEETPPKAMVAIDEVGFDWSYMAEDKSLDKLLGSQITKKSKNGLGSQSYNVVPPPTTLVYNIGKYLPPKTDLSYSGLEKFKQTQFESYGPKSCEKESKNASENIPNEPKEYPGAPLVKDRVPKQQEKPVRKTVRYAEMYRSQVNTARPRPANTVRPRPVNIVRPNSAVVNAIRGYPQKEDQGYVDSRCSRHMTGNMSYLSDFKKFDGGYVTFRGGAKGGRITGKETLKTCKLDFEDVYFVKELKFNLLVSHRFPRRNNMYSVDMKIIVPNDMKNLIAKAALDESMLWHRRLAFKDDTIGILKKFITEIENLVDKKVKVIRCDNGIEFKNKVMNDFCAIKGIKREFSVDRTPQQSCVAKRRNRTLIKAARTMALVVKPHNKTPYELFRDRTPALSFMRPFGCHVIILNTLDHLVKFDGKADEGYFIRYSMNSKAFRVYNIRTRRVEENLHIEFLENKPIVAGVGPKWLFDIDMLTKSMNYVPVIAGTNSDDFTVDPKMPGLETIATNDDSKEEADFTNLESSIHVSPTPTTRTHKDHPLKQMDVKSAFVYGRIKEEVYACQPSRFEDPDHPDKVYKVVKALYGLHQAPRAWAASEAKKDGIFISQDKYVTKVLRKFNFSDVKSATTPVDTEKTLVKDADGNNVDVHIYKSMIGSLMYLTASRPDIINSSFELVDYIDSDYVGASLDRKSTTGGCQFLGSRLISWQCTKQTMVATSTTKAEYMAATAKVKTIKGEKQIQALVDKNKVIITEISVRSDLHLEDAEGTEYLPTAIIFEQLTLMGAKTTAWNEFSSIMASAIICLATNQKFNFSKYIFDHTVKNLEDGVKFLMFPRFVQVFLDSQVEGMLKHKEIYVTPSHTKKTFANMKRQGKYFSDEHVTTTSNDPLLSGEDRLKLTELMELCTKLQSRILALETKNLIKDWR</sequence>
<feature type="region of interest" description="Disordered" evidence="4">
    <location>
        <begin position="420"/>
        <end position="448"/>
    </location>
</feature>
<organism evidence="6">
    <name type="scientific">Tanacetum cinerariifolium</name>
    <name type="common">Dalmatian daisy</name>
    <name type="synonym">Chrysanthemum cinerariifolium</name>
    <dbReference type="NCBI Taxonomy" id="118510"/>
    <lineage>
        <taxon>Eukaryota</taxon>
        <taxon>Viridiplantae</taxon>
        <taxon>Streptophyta</taxon>
        <taxon>Embryophyta</taxon>
        <taxon>Tracheophyta</taxon>
        <taxon>Spermatophyta</taxon>
        <taxon>Magnoliopsida</taxon>
        <taxon>eudicotyledons</taxon>
        <taxon>Gunneridae</taxon>
        <taxon>Pentapetalae</taxon>
        <taxon>asterids</taxon>
        <taxon>campanulids</taxon>
        <taxon>Asterales</taxon>
        <taxon>Asteraceae</taxon>
        <taxon>Asteroideae</taxon>
        <taxon>Anthemideae</taxon>
        <taxon>Anthemidinae</taxon>
        <taxon>Tanacetum</taxon>
    </lineage>
</organism>
<dbReference type="InterPro" id="IPR011004">
    <property type="entry name" value="Trimer_LpxA-like_sf"/>
</dbReference>
<feature type="domain" description="Integrase catalytic" evidence="5">
    <location>
        <begin position="582"/>
        <end position="696"/>
    </location>
</feature>
<dbReference type="AlphaFoldDB" id="A0A6L2NMK9"/>
<dbReference type="Pfam" id="PF07727">
    <property type="entry name" value="RVT_2"/>
    <property type="match status" value="1"/>
</dbReference>
<keyword evidence="1" id="KW-0645">Protease</keyword>
<dbReference type="PROSITE" id="PS50994">
    <property type="entry name" value="INTEGRASE"/>
    <property type="match status" value="1"/>
</dbReference>
<dbReference type="InterPro" id="IPR057670">
    <property type="entry name" value="SH3_retrovirus"/>
</dbReference>
<dbReference type="Pfam" id="PF22936">
    <property type="entry name" value="Pol_BBD"/>
    <property type="match status" value="1"/>
</dbReference>
<reference evidence="6" key="1">
    <citation type="journal article" date="2019" name="Sci. Rep.">
        <title>Draft genome of Tanacetum cinerariifolium, the natural source of mosquito coil.</title>
        <authorList>
            <person name="Yamashiro T."/>
            <person name="Shiraishi A."/>
            <person name="Satake H."/>
            <person name="Nakayama K."/>
        </authorList>
    </citation>
    <scope>NUCLEOTIDE SEQUENCE</scope>
</reference>
<dbReference type="GO" id="GO:0006508">
    <property type="term" value="P:proteolysis"/>
    <property type="evidence" value="ECO:0007669"/>
    <property type="project" value="UniProtKB-KW"/>
</dbReference>
<dbReference type="InterPro" id="IPR039537">
    <property type="entry name" value="Retrotran_Ty1/copia-like"/>
</dbReference>
<evidence type="ECO:0000256" key="2">
    <source>
        <dbReference type="ARBA" id="ARBA00022723"/>
    </source>
</evidence>
<name>A0A6L2NMK9_TANCI</name>
<dbReference type="InterPro" id="IPR012337">
    <property type="entry name" value="RNaseH-like_sf"/>
</dbReference>
<gene>
    <name evidence="6" type="ORF">Tci_058607</name>
</gene>
<dbReference type="EMBL" id="BKCJ010009367">
    <property type="protein sequence ID" value="GEU86629.1"/>
    <property type="molecule type" value="Genomic_DNA"/>
</dbReference>
<dbReference type="PANTHER" id="PTHR42648:SF32">
    <property type="entry name" value="RIBONUCLEASE H-LIKE DOMAIN, GAG-PRE-INTEGRASE DOMAIN PROTEIN-RELATED"/>
    <property type="match status" value="1"/>
</dbReference>
<accession>A0A6L2NMK9</accession>
<dbReference type="InterPro" id="IPR013103">
    <property type="entry name" value="RVT_2"/>
</dbReference>
<keyword evidence="3" id="KW-0378">Hydrolase</keyword>
<dbReference type="CDD" id="cd09272">
    <property type="entry name" value="RNase_HI_RT_Ty1"/>
    <property type="match status" value="1"/>
</dbReference>
<evidence type="ECO:0000256" key="1">
    <source>
        <dbReference type="ARBA" id="ARBA00022670"/>
    </source>
</evidence>
<evidence type="ECO:0000256" key="3">
    <source>
        <dbReference type="ARBA" id="ARBA00022801"/>
    </source>
</evidence>
<dbReference type="PANTHER" id="PTHR42648">
    <property type="entry name" value="TRANSPOSASE, PUTATIVE-RELATED"/>
    <property type="match status" value="1"/>
</dbReference>
<dbReference type="Pfam" id="PF25597">
    <property type="entry name" value="SH3_retrovirus"/>
    <property type="match status" value="1"/>
</dbReference>
<dbReference type="InterPro" id="IPR001584">
    <property type="entry name" value="Integrase_cat-core"/>
</dbReference>
<dbReference type="GO" id="GO:0008233">
    <property type="term" value="F:peptidase activity"/>
    <property type="evidence" value="ECO:0007669"/>
    <property type="project" value="UniProtKB-KW"/>
</dbReference>